<dbReference type="GO" id="GO:0005737">
    <property type="term" value="C:cytoplasm"/>
    <property type="evidence" value="ECO:0007669"/>
    <property type="project" value="TreeGrafter"/>
</dbReference>
<dbReference type="EMBL" id="JAARLZ010000003">
    <property type="protein sequence ID" value="NII06299.1"/>
    <property type="molecule type" value="Genomic_DNA"/>
</dbReference>
<reference evidence="2 3" key="1">
    <citation type="submission" date="2020-03" db="EMBL/GenBank/DDBJ databases">
        <authorList>
            <person name="Lai Q."/>
        </authorList>
    </citation>
    <scope>NUCLEOTIDE SEQUENCE [LARGE SCALE GENOMIC DNA]</scope>
    <source>
        <strain evidence="2 3">CCUG 25036</strain>
    </source>
</reference>
<dbReference type="Gene3D" id="3.40.50.720">
    <property type="entry name" value="NAD(P)-binding Rossmann-like Domain"/>
    <property type="match status" value="1"/>
</dbReference>
<dbReference type="InterPro" id="IPR036291">
    <property type="entry name" value="NAD(P)-bd_dom_sf"/>
</dbReference>
<keyword evidence="3" id="KW-1185">Reference proteome</keyword>
<dbReference type="RefSeq" id="WP_166947293.1">
    <property type="nucleotide sequence ID" value="NZ_JAARLZ010000003.1"/>
</dbReference>
<dbReference type="PANTHER" id="PTHR48079:SF6">
    <property type="entry name" value="NAD(P)-BINDING DOMAIN-CONTAINING PROTEIN-RELATED"/>
    <property type="match status" value="1"/>
</dbReference>
<dbReference type="AlphaFoldDB" id="A0A7X5U9G5"/>
<protein>
    <submittedName>
        <fullName evidence="2">NAD(P)-dependent oxidoreductase</fullName>
    </submittedName>
</protein>
<dbReference type="PANTHER" id="PTHR48079">
    <property type="entry name" value="PROTEIN YEEZ"/>
    <property type="match status" value="1"/>
</dbReference>
<comment type="caution">
    <text evidence="2">The sequence shown here is derived from an EMBL/GenBank/DDBJ whole genome shotgun (WGS) entry which is preliminary data.</text>
</comment>
<feature type="domain" description="NAD(P)-binding" evidence="1">
    <location>
        <begin position="13"/>
        <end position="185"/>
    </location>
</feature>
<dbReference type="GO" id="GO:0004029">
    <property type="term" value="F:aldehyde dehydrogenase (NAD+) activity"/>
    <property type="evidence" value="ECO:0007669"/>
    <property type="project" value="TreeGrafter"/>
</dbReference>
<evidence type="ECO:0000313" key="2">
    <source>
        <dbReference type="EMBL" id="NII06299.1"/>
    </source>
</evidence>
<organism evidence="2 3">
    <name type="scientific">Luteibacter anthropi</name>
    <dbReference type="NCBI Taxonomy" id="564369"/>
    <lineage>
        <taxon>Bacteria</taxon>
        <taxon>Pseudomonadati</taxon>
        <taxon>Pseudomonadota</taxon>
        <taxon>Gammaproteobacteria</taxon>
        <taxon>Lysobacterales</taxon>
        <taxon>Rhodanobacteraceae</taxon>
        <taxon>Luteibacter</taxon>
    </lineage>
</organism>
<gene>
    <name evidence="2" type="ORF">HBF25_07880</name>
</gene>
<sequence>MNHPSSTTILVAGATGVIGRRLVPELVSAGYRVFGLTRDPARASELLHAGAVPLVVDVFDASRLQQAVVAARPDIVVHQLTDLPRSLDPSRMEEGIQRNARIRREGTANLVQAAKAAGVRRIVAQSIAWAYASGPERFVESDALDVAANGLRAISVGGVVALEAAVLDADGIDGLVLRYGQLWGDGTGADTSEGKDMPLHVDGAVSAALRAVGHGQPGVYNIADDERRLDLSRARQVLGWSPTSGVTA</sequence>
<dbReference type="InterPro" id="IPR051783">
    <property type="entry name" value="NAD(P)-dependent_oxidoreduct"/>
</dbReference>
<dbReference type="InterPro" id="IPR016040">
    <property type="entry name" value="NAD(P)-bd_dom"/>
</dbReference>
<dbReference type="Proteomes" id="UP000490980">
    <property type="component" value="Unassembled WGS sequence"/>
</dbReference>
<evidence type="ECO:0000259" key="1">
    <source>
        <dbReference type="Pfam" id="PF13460"/>
    </source>
</evidence>
<dbReference type="Pfam" id="PF13460">
    <property type="entry name" value="NAD_binding_10"/>
    <property type="match status" value="1"/>
</dbReference>
<dbReference type="SUPFAM" id="SSF51735">
    <property type="entry name" value="NAD(P)-binding Rossmann-fold domains"/>
    <property type="match status" value="1"/>
</dbReference>
<proteinExistence type="predicted"/>
<accession>A0A7X5U9G5</accession>
<name>A0A7X5U9G5_9GAMM</name>
<evidence type="ECO:0000313" key="3">
    <source>
        <dbReference type="Proteomes" id="UP000490980"/>
    </source>
</evidence>